<organism evidence="1">
    <name type="scientific">Timema californicum</name>
    <name type="common">California timema</name>
    <name type="synonym">Walking stick</name>
    <dbReference type="NCBI Taxonomy" id="61474"/>
    <lineage>
        <taxon>Eukaryota</taxon>
        <taxon>Metazoa</taxon>
        <taxon>Ecdysozoa</taxon>
        <taxon>Arthropoda</taxon>
        <taxon>Hexapoda</taxon>
        <taxon>Insecta</taxon>
        <taxon>Pterygota</taxon>
        <taxon>Neoptera</taxon>
        <taxon>Polyneoptera</taxon>
        <taxon>Phasmatodea</taxon>
        <taxon>Timematodea</taxon>
        <taxon>Timematoidea</taxon>
        <taxon>Timematidae</taxon>
        <taxon>Timema</taxon>
    </lineage>
</organism>
<reference evidence="1" key="1">
    <citation type="submission" date="2020-11" db="EMBL/GenBank/DDBJ databases">
        <authorList>
            <person name="Tran Van P."/>
        </authorList>
    </citation>
    <scope>NUCLEOTIDE SEQUENCE</scope>
</reference>
<gene>
    <name evidence="1" type="ORF">TCMB3V08_LOCUS7374</name>
</gene>
<proteinExistence type="predicted"/>
<name>A0A7R9J8U1_TIMCA</name>
<dbReference type="EMBL" id="OE182610">
    <property type="protein sequence ID" value="CAD7574769.1"/>
    <property type="molecule type" value="Genomic_DNA"/>
</dbReference>
<protein>
    <submittedName>
        <fullName evidence="1">(California timema) hypothetical protein</fullName>
    </submittedName>
</protein>
<sequence>MLTLWEKVAQNCQFIHYSPPSSLDRDSNLDLPVPGSLAQHETSVLANYGTKAGHCARPGFEAQSPLQLQRDQCEETNALDNSAIDWKRDAHSPNRPKASDFLVNFTEGGDTCLADASVSMRE</sequence>
<dbReference type="AlphaFoldDB" id="A0A7R9J8U1"/>
<accession>A0A7R9J8U1</accession>
<evidence type="ECO:0000313" key="1">
    <source>
        <dbReference type="EMBL" id="CAD7574769.1"/>
    </source>
</evidence>